<evidence type="ECO:0000313" key="14">
    <source>
        <dbReference type="EMBL" id="PRH83559.1"/>
    </source>
</evidence>
<dbReference type="InterPro" id="IPR036005">
    <property type="entry name" value="Creatinase/aminopeptidase-like"/>
</dbReference>
<evidence type="ECO:0000256" key="9">
    <source>
        <dbReference type="ARBA" id="ARBA00023211"/>
    </source>
</evidence>
<dbReference type="GO" id="GO:0006508">
    <property type="term" value="P:proteolysis"/>
    <property type="evidence" value="ECO:0007669"/>
    <property type="project" value="UniProtKB-KW"/>
</dbReference>
<comment type="cofactor">
    <cofactor evidence="2">
        <name>Mn(2+)</name>
        <dbReference type="ChEBI" id="CHEBI:29035"/>
    </cofactor>
</comment>
<dbReference type="Pfam" id="PF05195">
    <property type="entry name" value="AMP_N"/>
    <property type="match status" value="1"/>
</dbReference>
<dbReference type="GO" id="GO:0030145">
    <property type="term" value="F:manganese ion binding"/>
    <property type="evidence" value="ECO:0007669"/>
    <property type="project" value="InterPro"/>
</dbReference>
<dbReference type="Gene3D" id="3.90.230.10">
    <property type="entry name" value="Creatinase/methionine aminopeptidase superfamily"/>
    <property type="match status" value="1"/>
</dbReference>
<keyword evidence="9" id="KW-0464">Manganese</keyword>
<dbReference type="GO" id="GO:0070006">
    <property type="term" value="F:metalloaminopeptidase activity"/>
    <property type="evidence" value="ECO:0007669"/>
    <property type="project" value="InterPro"/>
</dbReference>
<keyword evidence="7" id="KW-0378">Hydrolase</keyword>
<dbReference type="SMART" id="SM01011">
    <property type="entry name" value="AMP_N"/>
    <property type="match status" value="1"/>
</dbReference>
<evidence type="ECO:0000256" key="2">
    <source>
        <dbReference type="ARBA" id="ARBA00001936"/>
    </source>
</evidence>
<feature type="domain" description="Aminopeptidase P N-terminal" evidence="13">
    <location>
        <begin position="2"/>
        <end position="136"/>
    </location>
</feature>
<comment type="catalytic activity">
    <reaction evidence="1">
        <text>Release of any N-terminal amino acid, including proline, that is linked to proline, even from a dipeptide or tripeptide.</text>
        <dbReference type="EC" id="3.4.11.9"/>
    </reaction>
</comment>
<dbReference type="InterPro" id="IPR052433">
    <property type="entry name" value="X-Pro_dipept-like"/>
</dbReference>
<evidence type="ECO:0000256" key="8">
    <source>
        <dbReference type="ARBA" id="ARBA00023049"/>
    </source>
</evidence>
<protein>
    <recommendedName>
        <fullName evidence="10">Xaa-Pro aminopeptidase</fullName>
        <ecNumber evidence="4">3.4.11.9</ecNumber>
    </recommendedName>
    <alternativeName>
        <fullName evidence="11">Aminopeptidase P II</fullName>
    </alternativeName>
    <alternativeName>
        <fullName evidence="12">X-Pro aminopeptidase</fullName>
    </alternativeName>
</protein>
<dbReference type="EMBL" id="PVLF01000002">
    <property type="protein sequence ID" value="PRH83559.1"/>
    <property type="molecule type" value="Genomic_DNA"/>
</dbReference>
<evidence type="ECO:0000256" key="5">
    <source>
        <dbReference type="ARBA" id="ARBA00022670"/>
    </source>
</evidence>
<evidence type="ECO:0000256" key="1">
    <source>
        <dbReference type="ARBA" id="ARBA00001424"/>
    </source>
</evidence>
<keyword evidence="15" id="KW-1185">Reference proteome</keyword>
<dbReference type="FunFam" id="3.90.230.10:FF:000002">
    <property type="entry name" value="Xaa-Pro aminopeptidase 3"/>
    <property type="match status" value="1"/>
</dbReference>
<dbReference type="RefSeq" id="WP_106989436.1">
    <property type="nucleotide sequence ID" value="NZ_KZ679084.1"/>
</dbReference>
<dbReference type="SUPFAM" id="SSF55920">
    <property type="entry name" value="Creatinase/aminopeptidase"/>
    <property type="match status" value="1"/>
</dbReference>
<evidence type="ECO:0000256" key="4">
    <source>
        <dbReference type="ARBA" id="ARBA00012574"/>
    </source>
</evidence>
<organism evidence="14 15">
    <name type="scientific">Arenimonas caeni</name>
    <dbReference type="NCBI Taxonomy" id="2058085"/>
    <lineage>
        <taxon>Bacteria</taxon>
        <taxon>Pseudomonadati</taxon>
        <taxon>Pseudomonadota</taxon>
        <taxon>Gammaproteobacteria</taxon>
        <taxon>Lysobacterales</taxon>
        <taxon>Lysobacteraceae</taxon>
        <taxon>Arenimonas</taxon>
    </lineage>
</organism>
<dbReference type="Gene3D" id="3.40.350.10">
    <property type="entry name" value="Creatinase/prolidase N-terminal domain"/>
    <property type="match status" value="1"/>
</dbReference>
<dbReference type="InterPro" id="IPR029149">
    <property type="entry name" value="Creatin/AminoP/Spt16_N"/>
</dbReference>
<dbReference type="EC" id="3.4.11.9" evidence="4"/>
<dbReference type="Pfam" id="PF00557">
    <property type="entry name" value="Peptidase_M24"/>
    <property type="match status" value="1"/>
</dbReference>
<sequence length="436" mass="48454">MIKPAEFARRRKQLMRMADEDAILILPSAPERVRSHDTHFPYRQDSDFWYLSGFPEPEAVLVLVPGRKHGEVLLFCRDRDPEREAWDGPRAGAEGAVEAYGVDDAYPITDLDEILPGLLEGRSRVYYHFGRDTEFDLKLIGWVNRVRSQVRHGAQPPHEFLELGHLLHELRLFKSAAELRLMRRSAAIAAEAQLAAMRATRVGGREYEVEAALQYTYRRHNAVAAYEPIVGAGANGCVLHYRANNAPLNDGELLLCDAGAEYAGYASDITRTWPVNGRYSKEQRALHEIVLAAQAAAMAQARPGRRWILGHEAAVEVLTEGLLSVGLLKGSLKSALSSGAYKKFYMHKTGHWLGLDVHDVGEYKVAGDYRELEPGMVFTIEPGIYIAPGSKGVPAKWQGIGIRIEDDVAITRDGHEVLTDAVPRDTDAIEAVLATR</sequence>
<dbReference type="AlphaFoldDB" id="A0A2P6MC65"/>
<reference evidence="14 15" key="1">
    <citation type="submission" date="2018-03" db="EMBL/GenBank/DDBJ databases">
        <title>Arenimonas caeni sp. nov., isolated from activated sludge.</title>
        <authorList>
            <person name="Liu H."/>
        </authorList>
    </citation>
    <scope>NUCLEOTIDE SEQUENCE [LARGE SCALE GENOMIC DNA]</scope>
    <source>
        <strain evidence="15">z29</strain>
    </source>
</reference>
<keyword evidence="14" id="KW-0031">Aminopeptidase</keyword>
<comment type="caution">
    <text evidence="14">The sequence shown here is derived from an EMBL/GenBank/DDBJ whole genome shotgun (WGS) entry which is preliminary data.</text>
</comment>
<evidence type="ECO:0000259" key="13">
    <source>
        <dbReference type="SMART" id="SM01011"/>
    </source>
</evidence>
<dbReference type="GO" id="GO:0005829">
    <property type="term" value="C:cytosol"/>
    <property type="evidence" value="ECO:0007669"/>
    <property type="project" value="TreeGrafter"/>
</dbReference>
<comment type="similarity">
    <text evidence="3">Belongs to the peptidase M24B family.</text>
</comment>
<keyword evidence="8" id="KW-0482">Metalloprotease</keyword>
<dbReference type="OrthoDB" id="9806388at2"/>
<evidence type="ECO:0000256" key="3">
    <source>
        <dbReference type="ARBA" id="ARBA00008766"/>
    </source>
</evidence>
<dbReference type="InterPro" id="IPR007865">
    <property type="entry name" value="Aminopep_P_N"/>
</dbReference>
<proteinExistence type="inferred from homology"/>
<evidence type="ECO:0000313" key="15">
    <source>
        <dbReference type="Proteomes" id="UP000241736"/>
    </source>
</evidence>
<dbReference type="PANTHER" id="PTHR43226:SF4">
    <property type="entry name" value="XAA-PRO AMINOPEPTIDASE 3"/>
    <property type="match status" value="1"/>
</dbReference>
<keyword evidence="5" id="KW-0645">Protease</keyword>
<dbReference type="PANTHER" id="PTHR43226">
    <property type="entry name" value="XAA-PRO AMINOPEPTIDASE 3"/>
    <property type="match status" value="1"/>
</dbReference>
<evidence type="ECO:0000256" key="11">
    <source>
        <dbReference type="ARBA" id="ARBA00075356"/>
    </source>
</evidence>
<dbReference type="CDD" id="cd01087">
    <property type="entry name" value="Prolidase"/>
    <property type="match status" value="1"/>
</dbReference>
<dbReference type="InterPro" id="IPR000994">
    <property type="entry name" value="Pept_M24"/>
</dbReference>
<evidence type="ECO:0000256" key="10">
    <source>
        <dbReference type="ARBA" id="ARBA00069363"/>
    </source>
</evidence>
<evidence type="ECO:0000256" key="12">
    <source>
        <dbReference type="ARBA" id="ARBA00081411"/>
    </source>
</evidence>
<name>A0A2P6MC65_9GAMM</name>
<dbReference type="SUPFAM" id="SSF53092">
    <property type="entry name" value="Creatinase/prolidase N-terminal domain"/>
    <property type="match status" value="1"/>
</dbReference>
<keyword evidence="6" id="KW-0479">Metal-binding</keyword>
<gene>
    <name evidence="14" type="ORF">C6N40_02605</name>
</gene>
<dbReference type="Proteomes" id="UP000241736">
    <property type="component" value="Unassembled WGS sequence"/>
</dbReference>
<evidence type="ECO:0000256" key="7">
    <source>
        <dbReference type="ARBA" id="ARBA00022801"/>
    </source>
</evidence>
<evidence type="ECO:0000256" key="6">
    <source>
        <dbReference type="ARBA" id="ARBA00022723"/>
    </source>
</evidence>
<accession>A0A2P6MC65</accession>